<evidence type="ECO:0000259" key="4">
    <source>
        <dbReference type="Pfam" id="PF25888"/>
    </source>
</evidence>
<dbReference type="InterPro" id="IPR006343">
    <property type="entry name" value="DnaB/C_C"/>
</dbReference>
<reference evidence="6" key="1">
    <citation type="submission" date="2017-02" db="EMBL/GenBank/DDBJ databases">
        <authorList>
            <person name="Varghese N."/>
            <person name="Submissions S."/>
        </authorList>
    </citation>
    <scope>NUCLEOTIDE SEQUENCE [LARGE SCALE GENOMIC DNA]</scope>
    <source>
        <strain evidence="6">DSM 15739</strain>
    </source>
</reference>
<dbReference type="Proteomes" id="UP000189941">
    <property type="component" value="Unassembled WGS sequence"/>
</dbReference>
<dbReference type="GO" id="GO:0004386">
    <property type="term" value="F:helicase activity"/>
    <property type="evidence" value="ECO:0007669"/>
    <property type="project" value="UniProtKB-KW"/>
</dbReference>
<dbReference type="AlphaFoldDB" id="A0A1T4P8D8"/>
<dbReference type="Pfam" id="PF07261">
    <property type="entry name" value="DnaB_2"/>
    <property type="match status" value="1"/>
</dbReference>
<feature type="compositionally biased region" description="Basic and acidic residues" evidence="2">
    <location>
        <begin position="407"/>
        <end position="420"/>
    </location>
</feature>
<evidence type="ECO:0000313" key="5">
    <source>
        <dbReference type="EMBL" id="SJZ87840.1"/>
    </source>
</evidence>
<comment type="similarity">
    <text evidence="1">Belongs to the DnaB/DnaD family.</text>
</comment>
<dbReference type="InterPro" id="IPR058660">
    <property type="entry name" value="WHD_DnaB"/>
</dbReference>
<dbReference type="RefSeq" id="WP_078756631.1">
    <property type="nucleotide sequence ID" value="NZ_FUWO01000031.1"/>
</dbReference>
<evidence type="ECO:0000259" key="3">
    <source>
        <dbReference type="Pfam" id="PF07261"/>
    </source>
</evidence>
<evidence type="ECO:0000256" key="2">
    <source>
        <dbReference type="SAM" id="MobiDB-lite"/>
    </source>
</evidence>
<gene>
    <name evidence="5" type="ORF">SAMN02746011_01980</name>
</gene>
<keyword evidence="5" id="KW-0547">Nucleotide-binding</keyword>
<keyword evidence="5" id="KW-0378">Hydrolase</keyword>
<evidence type="ECO:0000313" key="6">
    <source>
        <dbReference type="Proteomes" id="UP000189941"/>
    </source>
</evidence>
<evidence type="ECO:0000256" key="1">
    <source>
        <dbReference type="ARBA" id="ARBA00093462"/>
    </source>
</evidence>
<proteinExistence type="inferred from homology"/>
<feature type="region of interest" description="Disordered" evidence="2">
    <location>
        <begin position="407"/>
        <end position="485"/>
    </location>
</feature>
<dbReference type="Pfam" id="PF25888">
    <property type="entry name" value="WHD_DnaB"/>
    <property type="match status" value="1"/>
</dbReference>
<name>A0A1T4P8D8_9LACT</name>
<accession>A0A1T4P8D8</accession>
<dbReference type="EMBL" id="FUWO01000031">
    <property type="protein sequence ID" value="SJZ87840.1"/>
    <property type="molecule type" value="Genomic_DNA"/>
</dbReference>
<keyword evidence="5" id="KW-0347">Helicase</keyword>
<dbReference type="STRING" id="1121925.SAMN02746011_01980"/>
<keyword evidence="6" id="KW-1185">Reference proteome</keyword>
<organism evidence="5 6">
    <name type="scientific">Globicatella sulfidifaciens DSM 15739</name>
    <dbReference type="NCBI Taxonomy" id="1121925"/>
    <lineage>
        <taxon>Bacteria</taxon>
        <taxon>Bacillati</taxon>
        <taxon>Bacillota</taxon>
        <taxon>Bacilli</taxon>
        <taxon>Lactobacillales</taxon>
        <taxon>Aerococcaceae</taxon>
        <taxon>Globicatella</taxon>
    </lineage>
</organism>
<feature type="domain" description="DnaB/C C-terminal" evidence="3">
    <location>
        <begin position="327"/>
        <end position="399"/>
    </location>
</feature>
<protein>
    <submittedName>
        <fullName evidence="5">Replicative DNA helicase loader DnaB</fullName>
    </submittedName>
</protein>
<sequence>MSELKSPVQPFIVRHKGALSAIQMQSLVQLYQPIIGMDAVNFYLLLFQQPVNEQKISTQKVHSSLFPYIAGSLGKIDDARLHLEAVGLIETYKQTGEGILYPTLLYDMQYPLLIKDFLDNPLLSNALINQLGDVEFFEVVRQWEIAPIEMAEYEEVTVSFETIMTPTHNDYQAQAYEAKNGYNLQHHEQKPPSISVVDDFDYMQVMRKLINAGIDHQVLGPRVKQETLAIHKVYGFDEEQISQLLLESYDGELPAIQYQELKLAAQRMSEKNKHQTTNVPPVSSQPVKEIVEKTTIQTLKEQYPHFAEADLEIMALCEEVSPEVLLTQIKQSKNGFVSSNEIQYVHNIAMRSQLPKSVQTFLVYYLLMIENRADFQKGESERIANLWQQEQLTTVAKAMTFVHQKAKERMMKQKQYENRQNHNKSYPSYQRQKKTERQPYWAQQNQESQKKQSDTQPTDTPAVEQPSEVDLRSQLGQIFERGRDE</sequence>
<dbReference type="OrthoDB" id="2082007at2"/>
<feature type="domain" description="Replicative helicase loading/DNA remodeling protein DnaB N-terminal winged helix" evidence="4">
    <location>
        <begin position="7"/>
        <end position="246"/>
    </location>
</feature>
<keyword evidence="5" id="KW-0067">ATP-binding</keyword>